<feature type="transmembrane region" description="Helical" evidence="5">
    <location>
        <begin position="276"/>
        <end position="296"/>
    </location>
</feature>
<evidence type="ECO:0000256" key="5">
    <source>
        <dbReference type="SAM" id="Phobius"/>
    </source>
</evidence>
<dbReference type="GO" id="GO:0016020">
    <property type="term" value="C:membrane"/>
    <property type="evidence" value="ECO:0007669"/>
    <property type="project" value="UniProtKB-SubCell"/>
</dbReference>
<dbReference type="AlphaFoldDB" id="A0A0F9GB88"/>
<dbReference type="PANTHER" id="PTHR37422">
    <property type="entry name" value="TEICHURONIC ACID BIOSYNTHESIS PROTEIN TUAE"/>
    <property type="match status" value="1"/>
</dbReference>
<name>A0A0F9GB88_9ZZZZ</name>
<comment type="subcellular location">
    <subcellularLocation>
        <location evidence="1">Membrane</location>
        <topology evidence="1">Multi-pass membrane protein</topology>
    </subcellularLocation>
</comment>
<sequence>MQNRVMTWALAFVLLAAFYLPIVSFRVGRANAFLALLAFAISLRWSNKWRTAMLGAAVLSFAAVFAKYGLGFIVACFVAGEAIEWISKQDARAYRLWITAIAVIGVVLSLHGILQYFNLDPTTWDKLDHSINIVGAWTGEQATFSAAVATALPAIAFILGPLAVLPSLAVLSVAFSTSAIMAGFVGLLVVAWNRIKDVPTKAIICFGMMSVAAAYAVQVDGVWSSLSQRMATWEVAVKMWPQHWLFGIGPEGFYRMRLTAMDGNNWQWWTHMHNEYLQWVFEIGAVGAVAMVGYLWTLTRRLVRST</sequence>
<accession>A0A0F9GB88</accession>
<feature type="transmembrane region" description="Helical" evidence="5">
    <location>
        <begin position="52"/>
        <end position="82"/>
    </location>
</feature>
<dbReference type="InterPro" id="IPR007016">
    <property type="entry name" value="O-antigen_ligase-rel_domated"/>
</dbReference>
<feature type="transmembrane region" description="Helical" evidence="5">
    <location>
        <begin position="94"/>
        <end position="117"/>
    </location>
</feature>
<protein>
    <recommendedName>
        <fullName evidence="6">O-antigen ligase-related domain-containing protein</fullName>
    </recommendedName>
</protein>
<dbReference type="InterPro" id="IPR051533">
    <property type="entry name" value="WaaL-like"/>
</dbReference>
<evidence type="ECO:0000256" key="4">
    <source>
        <dbReference type="ARBA" id="ARBA00023136"/>
    </source>
</evidence>
<comment type="caution">
    <text evidence="7">The sequence shown here is derived from an EMBL/GenBank/DDBJ whole genome shotgun (WGS) entry which is preliminary data.</text>
</comment>
<feature type="non-terminal residue" evidence="7">
    <location>
        <position position="306"/>
    </location>
</feature>
<keyword evidence="3 5" id="KW-1133">Transmembrane helix</keyword>
<feature type="transmembrane region" description="Helical" evidence="5">
    <location>
        <begin position="6"/>
        <end position="23"/>
    </location>
</feature>
<feature type="transmembrane region" description="Helical" evidence="5">
    <location>
        <begin position="202"/>
        <end position="223"/>
    </location>
</feature>
<dbReference type="EMBL" id="LAZR01018542">
    <property type="protein sequence ID" value="KKL96013.1"/>
    <property type="molecule type" value="Genomic_DNA"/>
</dbReference>
<keyword evidence="4 5" id="KW-0472">Membrane</keyword>
<reference evidence="7" key="1">
    <citation type="journal article" date="2015" name="Nature">
        <title>Complex archaea that bridge the gap between prokaryotes and eukaryotes.</title>
        <authorList>
            <person name="Spang A."/>
            <person name="Saw J.H."/>
            <person name="Jorgensen S.L."/>
            <person name="Zaremba-Niedzwiedzka K."/>
            <person name="Martijn J."/>
            <person name="Lind A.E."/>
            <person name="van Eijk R."/>
            <person name="Schleper C."/>
            <person name="Guy L."/>
            <person name="Ettema T.J."/>
        </authorList>
    </citation>
    <scope>NUCLEOTIDE SEQUENCE</scope>
</reference>
<proteinExistence type="predicted"/>
<keyword evidence="2 5" id="KW-0812">Transmembrane</keyword>
<gene>
    <name evidence="7" type="ORF">LCGC14_1848710</name>
</gene>
<evidence type="ECO:0000259" key="6">
    <source>
        <dbReference type="Pfam" id="PF04932"/>
    </source>
</evidence>
<evidence type="ECO:0000313" key="7">
    <source>
        <dbReference type="EMBL" id="KKL96013.1"/>
    </source>
</evidence>
<evidence type="ECO:0000256" key="3">
    <source>
        <dbReference type="ARBA" id="ARBA00022989"/>
    </source>
</evidence>
<dbReference type="Pfam" id="PF04932">
    <property type="entry name" value="Wzy_C"/>
    <property type="match status" value="1"/>
</dbReference>
<dbReference type="PANTHER" id="PTHR37422:SF13">
    <property type="entry name" value="LIPOPOLYSACCHARIDE BIOSYNTHESIS PROTEIN PA4999-RELATED"/>
    <property type="match status" value="1"/>
</dbReference>
<evidence type="ECO:0000256" key="2">
    <source>
        <dbReference type="ARBA" id="ARBA00022692"/>
    </source>
</evidence>
<feature type="domain" description="O-antigen ligase-related" evidence="6">
    <location>
        <begin position="163"/>
        <end position="291"/>
    </location>
</feature>
<feature type="transmembrane region" description="Helical" evidence="5">
    <location>
        <begin position="168"/>
        <end position="190"/>
    </location>
</feature>
<organism evidence="7">
    <name type="scientific">marine sediment metagenome</name>
    <dbReference type="NCBI Taxonomy" id="412755"/>
    <lineage>
        <taxon>unclassified sequences</taxon>
        <taxon>metagenomes</taxon>
        <taxon>ecological metagenomes</taxon>
    </lineage>
</organism>
<evidence type="ECO:0000256" key="1">
    <source>
        <dbReference type="ARBA" id="ARBA00004141"/>
    </source>
</evidence>